<name>A0A2P0ZLI7_9CAUD</name>
<protein>
    <submittedName>
        <fullName evidence="1">Uncharacterized protein</fullName>
    </submittedName>
</protein>
<sequence length="62" mass="7023">MSLKFKALESRPDITEGRVYEITGLDPDGDPYFLDDAYDRNFAMAPHGELRNSGQFEIVLAE</sequence>
<evidence type="ECO:0000313" key="1">
    <source>
        <dbReference type="EMBL" id="AVH86119.1"/>
    </source>
</evidence>
<accession>A0A2P0ZLI7</accession>
<dbReference type="Proteomes" id="UP000240855">
    <property type="component" value="Segment"/>
</dbReference>
<evidence type="ECO:0000313" key="2">
    <source>
        <dbReference type="Proteomes" id="UP000240855"/>
    </source>
</evidence>
<keyword evidence="2" id="KW-1185">Reference proteome</keyword>
<proteinExistence type="predicted"/>
<organism evidence="1 2">
    <name type="scientific">Pseudomonas phage phiNV3</name>
    <dbReference type="NCBI Taxonomy" id="2079544"/>
    <lineage>
        <taxon>Viruses</taxon>
        <taxon>Duplodnaviria</taxon>
        <taxon>Heunggongvirae</taxon>
        <taxon>Uroviricota</taxon>
        <taxon>Caudoviricetes</taxon>
        <taxon>Autographivirales</taxon>
        <taxon>Autoscriptoviridae</taxon>
        <taxon>Krylovirinae</taxon>
        <taxon>Kirikabuvirus</taxon>
        <taxon>Kirikabuvirus NV3</taxon>
    </lineage>
</organism>
<reference evidence="1 2" key="1">
    <citation type="submission" date="2018-01" db="EMBL/GenBank/DDBJ databases">
        <title>Genome of phiNV3, a phiKMVvirus-like phage infecting Pseudomonas agarici.</title>
        <authorList>
            <person name="Storey N.H."/>
        </authorList>
    </citation>
    <scope>NUCLEOTIDE SEQUENCE [LARGE SCALE GENOMIC DNA]</scope>
</reference>
<dbReference type="EMBL" id="MG845683">
    <property type="protein sequence ID" value="AVH86119.1"/>
    <property type="molecule type" value="Genomic_DNA"/>
</dbReference>
<gene>
    <name evidence="1" type="ORF">phiNV3_p09</name>
</gene>